<reference evidence="2 3" key="1">
    <citation type="submission" date="2016-11" db="EMBL/GenBank/DDBJ databases">
        <title>The macronuclear genome of Stentor coeruleus: a giant cell with tiny introns.</title>
        <authorList>
            <person name="Slabodnick M."/>
            <person name="Ruby J.G."/>
            <person name="Reiff S.B."/>
            <person name="Swart E.C."/>
            <person name="Gosai S."/>
            <person name="Prabakaran S."/>
            <person name="Witkowska E."/>
            <person name="Larue G.E."/>
            <person name="Fisher S."/>
            <person name="Freeman R.M."/>
            <person name="Gunawardena J."/>
            <person name="Chu W."/>
            <person name="Stover N.A."/>
            <person name="Gregory B.D."/>
            <person name="Nowacki M."/>
            <person name="Derisi J."/>
            <person name="Roy S.W."/>
            <person name="Marshall W.F."/>
            <person name="Sood P."/>
        </authorList>
    </citation>
    <scope>NUCLEOTIDE SEQUENCE [LARGE SCALE GENOMIC DNA]</scope>
    <source>
        <strain evidence="2">WM001</strain>
    </source>
</reference>
<evidence type="ECO:0000313" key="3">
    <source>
        <dbReference type="Proteomes" id="UP000187209"/>
    </source>
</evidence>
<feature type="chain" id="PRO_5012842341" evidence="1">
    <location>
        <begin position="20"/>
        <end position="143"/>
    </location>
</feature>
<accession>A0A1R2CKZ9</accession>
<proteinExistence type="predicted"/>
<keyword evidence="1" id="KW-0732">Signal</keyword>
<feature type="signal peptide" evidence="1">
    <location>
        <begin position="1"/>
        <end position="19"/>
    </location>
</feature>
<dbReference type="Proteomes" id="UP000187209">
    <property type="component" value="Unassembled WGS sequence"/>
</dbReference>
<evidence type="ECO:0000256" key="1">
    <source>
        <dbReference type="SAM" id="SignalP"/>
    </source>
</evidence>
<name>A0A1R2CKZ9_9CILI</name>
<keyword evidence="3" id="KW-1185">Reference proteome</keyword>
<gene>
    <name evidence="2" type="ORF">SteCoe_8057</name>
</gene>
<evidence type="ECO:0000313" key="2">
    <source>
        <dbReference type="EMBL" id="OMJ89694.1"/>
    </source>
</evidence>
<dbReference type="AlphaFoldDB" id="A0A1R2CKZ9"/>
<comment type="caution">
    <text evidence="2">The sequence shown here is derived from an EMBL/GenBank/DDBJ whole genome shotgun (WGS) entry which is preliminary data.</text>
</comment>
<organism evidence="2 3">
    <name type="scientific">Stentor coeruleus</name>
    <dbReference type="NCBI Taxonomy" id="5963"/>
    <lineage>
        <taxon>Eukaryota</taxon>
        <taxon>Sar</taxon>
        <taxon>Alveolata</taxon>
        <taxon>Ciliophora</taxon>
        <taxon>Postciliodesmatophora</taxon>
        <taxon>Heterotrichea</taxon>
        <taxon>Heterotrichida</taxon>
        <taxon>Stentoridae</taxon>
        <taxon>Stentor</taxon>
    </lineage>
</organism>
<protein>
    <submittedName>
        <fullName evidence="2">Uncharacterized protein</fullName>
    </submittedName>
</protein>
<dbReference type="EMBL" id="MPUH01000119">
    <property type="protein sequence ID" value="OMJ89694.1"/>
    <property type="molecule type" value="Genomic_DNA"/>
</dbReference>
<sequence length="143" mass="15511">MIGILLLLALGESIKILSPQEIPVQTEKLTTAVGTNCGYTNIYYIYGVDVTPWPPTPGTSALVSMGGMFLMNALVQNVVYSSLIDGIITTEAVAVNNDYIAGEEVIFEIAIVFPTYPGTYTSSIMLEGAGLYLCCWAYNYIIY</sequence>